<name>A0A7C8V2L1_ORBOL</name>
<protein>
    <recommendedName>
        <fullName evidence="3">F-box domain-containing protein</fullName>
    </recommendedName>
</protein>
<gene>
    <name evidence="1" type="ORF">TWF970_007620</name>
</gene>
<reference evidence="1 2" key="1">
    <citation type="submission" date="2020-01" db="EMBL/GenBank/DDBJ databases">
        <authorList>
            <person name="Palmer J.M."/>
        </authorList>
    </citation>
    <scope>NUCLEOTIDE SEQUENCE [LARGE SCALE GENOMIC DNA]</scope>
    <source>
        <strain evidence="1 2">TWF970</strain>
    </source>
</reference>
<accession>A0A7C8V2L1</accession>
<comment type="caution">
    <text evidence="1">The sequence shown here is derived from an EMBL/GenBank/DDBJ whole genome shotgun (WGS) entry which is preliminary data.</text>
</comment>
<evidence type="ECO:0000313" key="2">
    <source>
        <dbReference type="Proteomes" id="UP000474640"/>
    </source>
</evidence>
<sequence>MPDLTAEISALSIVGNGLNSETMKISSASKPSKNYFATSPVEIGEKIATFLDKGSLIAFSSCSRLCRAISVALLWSKVVLEFPIVESRKLRIECILRNAQHVRSVYLKSLFDGSRWPLTNYNSAIHMALDIRLLLSQPQVAFTGTTIPTFLGMFPGLKELRLVELTPQSWEVRCNTAAHILNHQHCLEILGLWLCGVTRCPIDIVYRIFQRHELHVVRSCRLKILEILIHQSIHIPSERGEYLFKPFLNLFGTRLGSLEDFCFNIEGGPVTNMVIRRQQIEGLGPEQASLALTPLSMPSLSFLDFDSICCFEDLSHFMTLDSFENVRCLSIYTYISTPCEDIVFLGPAPVEAKHLADTLQHFKALRFLLINMGDPIGNNGGAGILSPEFWDAWAGEVAKFCWAVSTLFSIRGQAGLTGRNFRVTRSEDEIQIEEVVKTAEQKAIWADIKTTDPNKNWDYWKSNMCIED</sequence>
<evidence type="ECO:0008006" key="3">
    <source>
        <dbReference type="Google" id="ProtNLM"/>
    </source>
</evidence>
<dbReference type="AlphaFoldDB" id="A0A7C8V2L1"/>
<dbReference type="EMBL" id="JAABOJ010000041">
    <property type="protein sequence ID" value="KAF3274917.1"/>
    <property type="molecule type" value="Genomic_DNA"/>
</dbReference>
<dbReference type="Proteomes" id="UP000474640">
    <property type="component" value="Unassembled WGS sequence"/>
</dbReference>
<organism evidence="1 2">
    <name type="scientific">Orbilia oligospora</name>
    <name type="common">Nematode-trapping fungus</name>
    <name type="synonym">Arthrobotrys oligospora</name>
    <dbReference type="NCBI Taxonomy" id="2813651"/>
    <lineage>
        <taxon>Eukaryota</taxon>
        <taxon>Fungi</taxon>
        <taxon>Dikarya</taxon>
        <taxon>Ascomycota</taxon>
        <taxon>Pezizomycotina</taxon>
        <taxon>Orbiliomycetes</taxon>
        <taxon>Orbiliales</taxon>
        <taxon>Orbiliaceae</taxon>
        <taxon>Orbilia</taxon>
    </lineage>
</organism>
<dbReference type="OrthoDB" id="10328804at2759"/>
<evidence type="ECO:0000313" key="1">
    <source>
        <dbReference type="EMBL" id="KAF3274917.1"/>
    </source>
</evidence>
<proteinExistence type="predicted"/>